<dbReference type="SMART" id="SM00100">
    <property type="entry name" value="cNMP"/>
    <property type="match status" value="1"/>
</dbReference>
<dbReference type="InterPro" id="IPR000595">
    <property type="entry name" value="cNMP-bd_dom"/>
</dbReference>
<feature type="domain" description="HTH crp-type" evidence="5">
    <location>
        <begin position="162"/>
        <end position="231"/>
    </location>
</feature>
<keyword evidence="2" id="KW-0238">DNA-binding</keyword>
<dbReference type="InterPro" id="IPR036388">
    <property type="entry name" value="WH-like_DNA-bd_sf"/>
</dbReference>
<dbReference type="PANTHER" id="PTHR24567:SF26">
    <property type="entry name" value="REGULATORY PROTEIN YEIL"/>
    <property type="match status" value="1"/>
</dbReference>
<organism evidence="6 7">
    <name type="scientific">Secundilactobacillus odoratitofui DSM 19909 = JCM 15043</name>
    <dbReference type="NCBI Taxonomy" id="1423776"/>
    <lineage>
        <taxon>Bacteria</taxon>
        <taxon>Bacillati</taxon>
        <taxon>Bacillota</taxon>
        <taxon>Bacilli</taxon>
        <taxon>Lactobacillales</taxon>
        <taxon>Lactobacillaceae</taxon>
        <taxon>Secundilactobacillus</taxon>
    </lineage>
</organism>
<dbReference type="STRING" id="1423776.FD04_GL001815"/>
<dbReference type="EMBL" id="AZEE01000030">
    <property type="protein sequence ID" value="KRK96959.1"/>
    <property type="molecule type" value="Genomic_DNA"/>
</dbReference>
<accession>A0A0R1LMD8</accession>
<feature type="domain" description="Cyclic nucleotide-binding" evidence="4">
    <location>
        <begin position="28"/>
        <end position="148"/>
    </location>
</feature>
<dbReference type="AlphaFoldDB" id="A0A0R1LMD8"/>
<keyword evidence="3" id="KW-0804">Transcription</keyword>
<dbReference type="GO" id="GO:0003700">
    <property type="term" value="F:DNA-binding transcription factor activity"/>
    <property type="evidence" value="ECO:0007669"/>
    <property type="project" value="TreeGrafter"/>
</dbReference>
<evidence type="ECO:0000313" key="7">
    <source>
        <dbReference type="Proteomes" id="UP000051160"/>
    </source>
</evidence>
<evidence type="ECO:0000259" key="5">
    <source>
        <dbReference type="PROSITE" id="PS51063"/>
    </source>
</evidence>
<dbReference type="Gene3D" id="2.60.120.10">
    <property type="entry name" value="Jelly Rolls"/>
    <property type="match status" value="1"/>
</dbReference>
<dbReference type="Pfam" id="PF13545">
    <property type="entry name" value="HTH_Crp_2"/>
    <property type="match status" value="1"/>
</dbReference>
<dbReference type="SMART" id="SM00419">
    <property type="entry name" value="HTH_CRP"/>
    <property type="match status" value="1"/>
</dbReference>
<evidence type="ECO:0000256" key="2">
    <source>
        <dbReference type="ARBA" id="ARBA00023125"/>
    </source>
</evidence>
<dbReference type="CDD" id="cd00038">
    <property type="entry name" value="CAP_ED"/>
    <property type="match status" value="1"/>
</dbReference>
<gene>
    <name evidence="6" type="ORF">FD04_GL001815</name>
</gene>
<evidence type="ECO:0000256" key="3">
    <source>
        <dbReference type="ARBA" id="ARBA00023163"/>
    </source>
</evidence>
<dbReference type="InterPro" id="IPR018490">
    <property type="entry name" value="cNMP-bd_dom_sf"/>
</dbReference>
<keyword evidence="1" id="KW-0805">Transcription regulation</keyword>
<dbReference type="SUPFAM" id="SSF51206">
    <property type="entry name" value="cAMP-binding domain-like"/>
    <property type="match status" value="1"/>
</dbReference>
<dbReference type="PROSITE" id="PS50042">
    <property type="entry name" value="CNMP_BINDING_3"/>
    <property type="match status" value="1"/>
</dbReference>
<dbReference type="PROSITE" id="PS51063">
    <property type="entry name" value="HTH_CRP_2"/>
    <property type="match status" value="1"/>
</dbReference>
<dbReference type="InterPro" id="IPR012318">
    <property type="entry name" value="HTH_CRP"/>
</dbReference>
<dbReference type="PRINTS" id="PR00034">
    <property type="entry name" value="HTHCRP"/>
</dbReference>
<dbReference type="InterPro" id="IPR014710">
    <property type="entry name" value="RmlC-like_jellyroll"/>
</dbReference>
<dbReference type="OrthoDB" id="9798104at2"/>
<dbReference type="PATRIC" id="fig|1423776.4.peg.1838"/>
<evidence type="ECO:0000313" key="6">
    <source>
        <dbReference type="EMBL" id="KRK96959.1"/>
    </source>
</evidence>
<reference evidence="6 7" key="1">
    <citation type="journal article" date="2015" name="Genome Announc.">
        <title>Expanding the biotechnology potential of lactobacilli through comparative genomics of 213 strains and associated genera.</title>
        <authorList>
            <person name="Sun Z."/>
            <person name="Harris H.M."/>
            <person name="McCann A."/>
            <person name="Guo C."/>
            <person name="Argimon S."/>
            <person name="Zhang W."/>
            <person name="Yang X."/>
            <person name="Jeffery I.B."/>
            <person name="Cooney J.C."/>
            <person name="Kagawa T.F."/>
            <person name="Liu W."/>
            <person name="Song Y."/>
            <person name="Salvetti E."/>
            <person name="Wrobel A."/>
            <person name="Rasinkangas P."/>
            <person name="Parkhill J."/>
            <person name="Rea M.C."/>
            <person name="O'Sullivan O."/>
            <person name="Ritari J."/>
            <person name="Douillard F.P."/>
            <person name="Paul Ross R."/>
            <person name="Yang R."/>
            <person name="Briner A.E."/>
            <person name="Felis G.E."/>
            <person name="de Vos W.M."/>
            <person name="Barrangou R."/>
            <person name="Klaenhammer T.R."/>
            <person name="Caufield P.W."/>
            <person name="Cui Y."/>
            <person name="Zhang H."/>
            <person name="O'Toole P.W."/>
        </authorList>
    </citation>
    <scope>NUCLEOTIDE SEQUENCE [LARGE SCALE GENOMIC DNA]</scope>
    <source>
        <strain evidence="6 7">DSM 19909</strain>
    </source>
</reference>
<evidence type="ECO:0000259" key="4">
    <source>
        <dbReference type="PROSITE" id="PS50042"/>
    </source>
</evidence>
<sequence>MNVSTKVRGLLTVLKHHDAIACVKLVPIFQQLDHQTVASIADLVQERHVKKGEFVFLAGDEDESLSIIAHGQVKVTQSTASGREQLIRLLQTGDFDGESGLFEPGERQTSAEALTDAQVCQISRHDFQALLQRSQPVALNMLNALGKRVAQLEAQAAATLTTSVGERLANYLVETSSALGETEYDLPLQKKDLALYLGTSPETISRKLGQFASQGLIKQQGRNHISLLDIDGLMMVNG</sequence>
<comment type="caution">
    <text evidence="6">The sequence shown here is derived from an EMBL/GenBank/DDBJ whole genome shotgun (WGS) entry which is preliminary data.</text>
</comment>
<dbReference type="GO" id="GO:0005829">
    <property type="term" value="C:cytosol"/>
    <property type="evidence" value="ECO:0007669"/>
    <property type="project" value="TreeGrafter"/>
</dbReference>
<proteinExistence type="predicted"/>
<dbReference type="SUPFAM" id="SSF46785">
    <property type="entry name" value="Winged helix' DNA-binding domain"/>
    <property type="match status" value="1"/>
</dbReference>
<name>A0A0R1LMD8_9LACO</name>
<dbReference type="Pfam" id="PF00027">
    <property type="entry name" value="cNMP_binding"/>
    <property type="match status" value="1"/>
</dbReference>
<dbReference type="InterPro" id="IPR036390">
    <property type="entry name" value="WH_DNA-bd_sf"/>
</dbReference>
<dbReference type="GO" id="GO:0003677">
    <property type="term" value="F:DNA binding"/>
    <property type="evidence" value="ECO:0007669"/>
    <property type="project" value="UniProtKB-KW"/>
</dbReference>
<dbReference type="Gene3D" id="1.10.10.10">
    <property type="entry name" value="Winged helix-like DNA-binding domain superfamily/Winged helix DNA-binding domain"/>
    <property type="match status" value="1"/>
</dbReference>
<keyword evidence="7" id="KW-1185">Reference proteome</keyword>
<evidence type="ECO:0000256" key="1">
    <source>
        <dbReference type="ARBA" id="ARBA00023015"/>
    </source>
</evidence>
<dbReference type="InterPro" id="IPR050397">
    <property type="entry name" value="Env_Response_Regulators"/>
</dbReference>
<protein>
    <submittedName>
        <fullName evidence="6">Transcription regulator</fullName>
    </submittedName>
</protein>
<dbReference type="Proteomes" id="UP000051160">
    <property type="component" value="Unassembled WGS sequence"/>
</dbReference>
<dbReference type="PANTHER" id="PTHR24567">
    <property type="entry name" value="CRP FAMILY TRANSCRIPTIONAL REGULATORY PROTEIN"/>
    <property type="match status" value="1"/>
</dbReference>